<evidence type="ECO:0000313" key="7">
    <source>
        <dbReference type="EMBL" id="KAK7235749.1"/>
    </source>
</evidence>
<sequence length="937" mass="100154">MKQNSARHIRAFACIAGVAGVRIMRLSFFFACVVSARMEEAAGARGFTAASAPSWPELLPYDPRADPAAVVVSGSFRCTVLTDRLLRFEYAKSGAFEDRATTAFVHRRLPVPKYEASSANGTLTVRTKSLVVTWDERGEDLSSLAVAPAPGADSGFGGWRFGAADPGNLLGTIRSLDELGPTPLNCTVNKNITVHDEGLHCAWGLVSRSGWAAVDDAETFALDGDGWWRGPNRDDEDVMLFAHGFDYKGALKDFIKVAGRAALPPRAALGVWWTRWYNINAPETRAIVDEYRSRGLPLDVFVYDMDWHRKPAWGGYTWDANLFPDPADAVRGYLKDEAGLVVLANVHDDDGVVASEDRHAAVVAAMGLPETTGDVPFELCNNSAYALALEDAVLLPLEAQGIDYWWIDWQQGGALGGCAGDRQNPTIWTARLRSTDHARRGSTKRGLVLSRWGGLGSHRYPVGFSGDVATVDWHTLAYQPYFSATAANVAYGFWSHDVVSPGFEDGASTDALEVYTRWVQWAAYSGVVRSHDRGLSAGDCDEMFPATRTSDACGVVEPWGVPAKPYFAAIRAALRRRAALVPYAYTLAREAYDAGLGPLRPLYYEFPRLDAAYGCSPEDCQYFFGPDLVVAPVVAPASGAAGFLAPKRLWIPPGVWVEETSGRVFEGAADGSTYERRTYALAETPVLVRGGAVLPTLPPPRHGDSIGAAGRPYAALVFDIYPGADRGSAKVYEDDGATTAYLGGASATLAASYARTATGITVTLATEGAYAELPSSQDVALRFVNAGPVSAVAVNGAEADWPFRRFAATPGAWTHEGDAAVVRVGAVRADGRPTRVDVAFAADGAALAGVRASRRWAAAKAALDAVRKTPGSQRAGFGALDRLAILGDDLARLAGDADAWVAALRGAERRLADAVAEVKATQDPGARTAHVLALLDV</sequence>
<dbReference type="SUPFAM" id="SSF51011">
    <property type="entry name" value="Glycosyl hydrolase domain"/>
    <property type="match status" value="1"/>
</dbReference>
<dbReference type="Pfam" id="PF17137">
    <property type="entry name" value="DUF5110"/>
    <property type="match status" value="1"/>
</dbReference>
<protein>
    <submittedName>
        <fullName evidence="7">Alpha-1,3-glucosidase</fullName>
    </submittedName>
</protein>
<dbReference type="Gene3D" id="3.20.20.80">
    <property type="entry name" value="Glycosidases"/>
    <property type="match status" value="1"/>
</dbReference>
<dbReference type="InterPro" id="IPR013780">
    <property type="entry name" value="Glyco_hydro_b"/>
</dbReference>
<dbReference type="Gene3D" id="2.60.40.1180">
    <property type="entry name" value="Golgi alpha-mannosidase II"/>
    <property type="match status" value="1"/>
</dbReference>
<evidence type="ECO:0000256" key="2">
    <source>
        <dbReference type="RuleBase" id="RU361185"/>
    </source>
</evidence>
<evidence type="ECO:0000256" key="3">
    <source>
        <dbReference type="SAM" id="Phobius"/>
    </source>
</evidence>
<accession>A0ABR1FQH2</accession>
<dbReference type="InterPro" id="IPR033403">
    <property type="entry name" value="DUF5110"/>
</dbReference>
<keyword evidence="3" id="KW-1133">Transmembrane helix</keyword>
<name>A0ABR1FQH2_AURAN</name>
<dbReference type="InterPro" id="IPR017853">
    <property type="entry name" value="GH"/>
</dbReference>
<feature type="transmembrane region" description="Helical" evidence="3">
    <location>
        <begin position="12"/>
        <end position="31"/>
    </location>
</feature>
<dbReference type="PANTHER" id="PTHR22762">
    <property type="entry name" value="ALPHA-GLUCOSIDASE"/>
    <property type="match status" value="1"/>
</dbReference>
<keyword evidence="3" id="KW-0472">Membrane</keyword>
<dbReference type="InterPro" id="IPR000322">
    <property type="entry name" value="Glyco_hydro_31_TIM"/>
</dbReference>
<dbReference type="InterPro" id="IPR048395">
    <property type="entry name" value="Glyco_hydro_31_C"/>
</dbReference>
<dbReference type="Proteomes" id="UP001363151">
    <property type="component" value="Unassembled WGS sequence"/>
</dbReference>
<evidence type="ECO:0000313" key="8">
    <source>
        <dbReference type="Proteomes" id="UP001363151"/>
    </source>
</evidence>
<keyword evidence="8" id="KW-1185">Reference proteome</keyword>
<organism evidence="7 8">
    <name type="scientific">Aureococcus anophagefferens</name>
    <name type="common">Harmful bloom alga</name>
    <dbReference type="NCBI Taxonomy" id="44056"/>
    <lineage>
        <taxon>Eukaryota</taxon>
        <taxon>Sar</taxon>
        <taxon>Stramenopiles</taxon>
        <taxon>Ochrophyta</taxon>
        <taxon>Pelagophyceae</taxon>
        <taxon>Pelagomonadales</taxon>
        <taxon>Pelagomonadaceae</taxon>
        <taxon>Aureococcus</taxon>
    </lineage>
</organism>
<evidence type="ECO:0000259" key="5">
    <source>
        <dbReference type="Pfam" id="PF17137"/>
    </source>
</evidence>
<proteinExistence type="inferred from homology"/>
<evidence type="ECO:0000256" key="1">
    <source>
        <dbReference type="ARBA" id="ARBA00007806"/>
    </source>
</evidence>
<reference evidence="7 8" key="1">
    <citation type="submission" date="2024-03" db="EMBL/GenBank/DDBJ databases">
        <title>Aureococcus anophagefferens CCMP1851 and Kratosvirus quantuckense: Draft genome of a second virus-susceptible host strain in the model system.</title>
        <authorList>
            <person name="Chase E."/>
            <person name="Truchon A.R."/>
            <person name="Schepens W."/>
            <person name="Wilhelm S.W."/>
        </authorList>
    </citation>
    <scope>NUCLEOTIDE SEQUENCE [LARGE SCALE GENOMIC DNA]</scope>
    <source>
        <strain evidence="7 8">CCMP1851</strain>
    </source>
</reference>
<gene>
    <name evidence="7" type="ORF">SO694_00067197</name>
</gene>
<keyword evidence="2" id="KW-0378">Hydrolase</keyword>
<dbReference type="PANTHER" id="PTHR22762:SF89">
    <property type="entry name" value="ALPHA-XYLOSIDASE"/>
    <property type="match status" value="1"/>
</dbReference>
<feature type="domain" description="Glycoside hydrolase family 31 TIM barrel" evidence="4">
    <location>
        <begin position="262"/>
        <end position="587"/>
    </location>
</feature>
<evidence type="ECO:0000259" key="6">
    <source>
        <dbReference type="Pfam" id="PF21365"/>
    </source>
</evidence>
<dbReference type="Pfam" id="PF21365">
    <property type="entry name" value="Glyco_hydro_31_3rd"/>
    <property type="match status" value="1"/>
</dbReference>
<keyword evidence="3" id="KW-0812">Transmembrane</keyword>
<comment type="similarity">
    <text evidence="1 2">Belongs to the glycosyl hydrolase 31 family.</text>
</comment>
<comment type="caution">
    <text evidence="7">The sequence shown here is derived from an EMBL/GenBank/DDBJ whole genome shotgun (WGS) entry which is preliminary data.</text>
</comment>
<feature type="domain" description="DUF5110" evidence="5">
    <location>
        <begin position="716"/>
        <end position="785"/>
    </location>
</feature>
<dbReference type="EMBL" id="JBBJCI010000290">
    <property type="protein sequence ID" value="KAK7235749.1"/>
    <property type="molecule type" value="Genomic_DNA"/>
</dbReference>
<dbReference type="SUPFAM" id="SSF51445">
    <property type="entry name" value="(Trans)glycosidases"/>
    <property type="match status" value="1"/>
</dbReference>
<feature type="domain" description="Glycosyl hydrolase family 31 C-terminal" evidence="6">
    <location>
        <begin position="598"/>
        <end position="694"/>
    </location>
</feature>
<evidence type="ECO:0000259" key="4">
    <source>
        <dbReference type="Pfam" id="PF01055"/>
    </source>
</evidence>
<keyword evidence="2" id="KW-0326">Glycosidase</keyword>
<dbReference type="Pfam" id="PF01055">
    <property type="entry name" value="Glyco_hydro_31_2nd"/>
    <property type="match status" value="1"/>
</dbReference>